<evidence type="ECO:0000256" key="1">
    <source>
        <dbReference type="SAM" id="MobiDB-lite"/>
    </source>
</evidence>
<reference evidence="3" key="3">
    <citation type="submission" date="2025-09" db="UniProtKB">
        <authorList>
            <consortium name="Ensembl"/>
        </authorList>
    </citation>
    <scope>IDENTIFICATION</scope>
</reference>
<dbReference type="Ensembl" id="ENSPNAT00000019566.2">
    <property type="protein sequence ID" value="ENSPNAP00000030994.1"/>
    <property type="gene ID" value="ENSPNAG00000018068.2"/>
</dbReference>
<feature type="region of interest" description="Disordered" evidence="1">
    <location>
        <begin position="110"/>
        <end position="259"/>
    </location>
</feature>
<sequence length="340" mass="39255">MAYRRERSIREIYEDRINGRSQQVPYQRTVSLVDRRPVHSWTEEDYDQEGDYNYGHGRGGYHGDDRRGYYGEREQYSGEKRGGPHFRREDPYFYSRGSAEELPMARQVEIRNNSRVSSQPRGQKLPPPRPLMSVPRRGDDSVMNVTVNLDRRDERESLKRKASFPHAREQSPPKREVPLANRSRSSRSYSPECSKTSSSPPLPKMTTVQQEKEGPPNHHTGESQDGSPHSSVLATKQEEKPGTEMEQCEETEVKEDAEQSLEARRAHVIANKALEIEKLYRQDCETFGMVVKMLIAKQPTLEKQLQTALKENLAEIKERCLEDLRHFISEVNVVLKSDQA</sequence>
<feature type="region of interest" description="Disordered" evidence="1">
    <location>
        <begin position="47"/>
        <end position="69"/>
    </location>
</feature>
<accession>A0A3B4E6X8</accession>
<evidence type="ECO:0000313" key="3">
    <source>
        <dbReference type="Ensembl" id="ENSPNAP00000030994.1"/>
    </source>
</evidence>
<feature type="domain" description="Periphilin-1 C-terminal" evidence="2">
    <location>
        <begin position="252"/>
        <end position="332"/>
    </location>
</feature>
<evidence type="ECO:0000313" key="4">
    <source>
        <dbReference type="Proteomes" id="UP001501920"/>
    </source>
</evidence>
<dbReference type="GO" id="GO:0045892">
    <property type="term" value="P:negative regulation of DNA-templated transcription"/>
    <property type="evidence" value="ECO:0007669"/>
    <property type="project" value="InterPro"/>
</dbReference>
<reference evidence="3 4" key="1">
    <citation type="submission" date="2020-10" db="EMBL/GenBank/DDBJ databases">
        <title>Pygocentrus nattereri (red-bellied piranha) genome, fPygNat1, primary haplotype.</title>
        <authorList>
            <person name="Myers G."/>
            <person name="Meyer A."/>
            <person name="Karagic N."/>
            <person name="Pippel M."/>
            <person name="Winkler S."/>
            <person name="Tracey A."/>
            <person name="Wood J."/>
            <person name="Formenti G."/>
            <person name="Howe K."/>
            <person name="Fedrigo O."/>
            <person name="Jarvis E.D."/>
        </authorList>
    </citation>
    <scope>NUCLEOTIDE SEQUENCE [LARGE SCALE GENOMIC DNA]</scope>
</reference>
<dbReference type="GO" id="GO:0097355">
    <property type="term" value="P:protein localization to heterochromatin"/>
    <property type="evidence" value="ECO:0007669"/>
    <property type="project" value="TreeGrafter"/>
</dbReference>
<dbReference type="AlphaFoldDB" id="A0A3B4E6X8"/>
<dbReference type="Pfam" id="PF25234">
    <property type="entry name" value="Periphilin_C"/>
    <property type="match status" value="1"/>
</dbReference>
<keyword evidence="4" id="KW-1185">Reference proteome</keyword>
<organism evidence="3 4">
    <name type="scientific">Pygocentrus nattereri</name>
    <name type="common">Red-bellied piranha</name>
    <dbReference type="NCBI Taxonomy" id="42514"/>
    <lineage>
        <taxon>Eukaryota</taxon>
        <taxon>Metazoa</taxon>
        <taxon>Chordata</taxon>
        <taxon>Craniata</taxon>
        <taxon>Vertebrata</taxon>
        <taxon>Euteleostomi</taxon>
        <taxon>Actinopterygii</taxon>
        <taxon>Neopterygii</taxon>
        <taxon>Teleostei</taxon>
        <taxon>Ostariophysi</taxon>
        <taxon>Characiformes</taxon>
        <taxon>Characoidei</taxon>
        <taxon>Pygocentrus</taxon>
    </lineage>
</organism>
<dbReference type="STRING" id="42514.ENSPNAP00000030994"/>
<dbReference type="OrthoDB" id="8933311at2759"/>
<dbReference type="GO" id="GO:0045814">
    <property type="term" value="P:negative regulation of gene expression, epigenetic"/>
    <property type="evidence" value="ECO:0007669"/>
    <property type="project" value="TreeGrafter"/>
</dbReference>
<evidence type="ECO:0000259" key="2">
    <source>
        <dbReference type="Pfam" id="PF25234"/>
    </source>
</evidence>
<dbReference type="CDD" id="cd22896">
    <property type="entry name" value="periphilin-like"/>
    <property type="match status" value="1"/>
</dbReference>
<feature type="compositionally biased region" description="Polar residues" evidence="1">
    <location>
        <begin position="110"/>
        <end position="121"/>
    </location>
</feature>
<gene>
    <name evidence="3" type="primary">PPHLN1</name>
</gene>
<dbReference type="PANTHER" id="PTHR15836:SF4">
    <property type="entry name" value="PERIPHILIN-1"/>
    <property type="match status" value="1"/>
</dbReference>
<reference evidence="3" key="2">
    <citation type="submission" date="2025-08" db="UniProtKB">
        <authorList>
            <consortium name="Ensembl"/>
        </authorList>
    </citation>
    <scope>IDENTIFICATION</scope>
</reference>
<feature type="compositionally biased region" description="Basic and acidic residues" evidence="1">
    <location>
        <begin position="166"/>
        <end position="177"/>
    </location>
</feature>
<dbReference type="InterPro" id="IPR057603">
    <property type="entry name" value="Periphilin-1_C"/>
</dbReference>
<feature type="compositionally biased region" description="Basic and acidic residues" evidence="1">
    <location>
        <begin position="149"/>
        <end position="159"/>
    </location>
</feature>
<name>A0A3B4E6X8_PYGNA</name>
<dbReference type="InterPro" id="IPR028851">
    <property type="entry name" value="Pphln1"/>
</dbReference>
<feature type="compositionally biased region" description="Polar residues" evidence="1">
    <location>
        <begin position="223"/>
        <end position="234"/>
    </location>
</feature>
<dbReference type="OMA" id="YEERIMG"/>
<proteinExistence type="predicted"/>
<dbReference type="Proteomes" id="UP001501920">
    <property type="component" value="Chromosome 11"/>
</dbReference>
<dbReference type="GO" id="GO:0005654">
    <property type="term" value="C:nucleoplasm"/>
    <property type="evidence" value="ECO:0007669"/>
    <property type="project" value="TreeGrafter"/>
</dbReference>
<protein>
    <recommendedName>
        <fullName evidence="2">Periphilin-1 C-terminal domain-containing protein</fullName>
    </recommendedName>
</protein>
<dbReference type="PANTHER" id="PTHR15836">
    <property type="entry name" value="PERIPHILIN 1"/>
    <property type="match status" value="1"/>
</dbReference>
<dbReference type="GeneTree" id="ENSGT00390000016228"/>
<feature type="compositionally biased region" description="Basic and acidic residues" evidence="1">
    <location>
        <begin position="210"/>
        <end position="222"/>
    </location>
</feature>